<sequence length="171" mass="18929">MTRGIEYRSTYEWAAARVFAALIDPGYLAERLRVLGGDNELIEHTATERGARYRIRQGVRAEVLPSLARKVIGGDLTINRSEEWRREADGGYTGEVTAGATVMPRSIAASQWLRDLPSEGGPAVCEFVVEGSVQVNIPLLGGKLEDLFVGEVRGLLESEHQFTVDWLSRQQ</sequence>
<dbReference type="EMBL" id="JACHIW010000002">
    <property type="protein sequence ID" value="MBB5158577.1"/>
    <property type="molecule type" value="Genomic_DNA"/>
</dbReference>
<organism evidence="1 2">
    <name type="scientific">Saccharopolyspora phatthalungensis</name>
    <dbReference type="NCBI Taxonomy" id="664693"/>
    <lineage>
        <taxon>Bacteria</taxon>
        <taxon>Bacillati</taxon>
        <taxon>Actinomycetota</taxon>
        <taxon>Actinomycetes</taxon>
        <taxon>Pseudonocardiales</taxon>
        <taxon>Pseudonocardiaceae</taxon>
        <taxon>Saccharopolyspora</taxon>
    </lineage>
</organism>
<dbReference type="Pfam" id="PF10698">
    <property type="entry name" value="DUF2505"/>
    <property type="match status" value="1"/>
</dbReference>
<evidence type="ECO:0000313" key="1">
    <source>
        <dbReference type="EMBL" id="MBB5158577.1"/>
    </source>
</evidence>
<evidence type="ECO:0008006" key="3">
    <source>
        <dbReference type="Google" id="ProtNLM"/>
    </source>
</evidence>
<accession>A0A840QEW3</accession>
<protein>
    <recommendedName>
        <fullName evidence="3">DUF2505 domain-containing protein</fullName>
    </recommendedName>
</protein>
<dbReference type="AlphaFoldDB" id="A0A840QEW3"/>
<reference evidence="1 2" key="1">
    <citation type="submission" date="2020-08" db="EMBL/GenBank/DDBJ databases">
        <title>Sequencing the genomes of 1000 actinobacteria strains.</title>
        <authorList>
            <person name="Klenk H.-P."/>
        </authorList>
    </citation>
    <scope>NUCLEOTIDE SEQUENCE [LARGE SCALE GENOMIC DNA]</scope>
    <source>
        <strain evidence="1 2">DSM 45584</strain>
    </source>
</reference>
<name>A0A840QEW3_9PSEU</name>
<dbReference type="Proteomes" id="UP000584374">
    <property type="component" value="Unassembled WGS sequence"/>
</dbReference>
<dbReference type="InterPro" id="IPR019639">
    <property type="entry name" value="DUF2505"/>
</dbReference>
<gene>
    <name evidence="1" type="ORF">BJ970_006176</name>
</gene>
<proteinExistence type="predicted"/>
<dbReference type="RefSeq" id="WP_184730438.1">
    <property type="nucleotide sequence ID" value="NZ_JACHIW010000002.1"/>
</dbReference>
<comment type="caution">
    <text evidence="1">The sequence shown here is derived from an EMBL/GenBank/DDBJ whole genome shotgun (WGS) entry which is preliminary data.</text>
</comment>
<keyword evidence="2" id="KW-1185">Reference proteome</keyword>
<evidence type="ECO:0000313" key="2">
    <source>
        <dbReference type="Proteomes" id="UP000584374"/>
    </source>
</evidence>